<dbReference type="KEGG" id="rfo:REIFOR_01124"/>
<dbReference type="GO" id="GO:0005975">
    <property type="term" value="P:carbohydrate metabolic process"/>
    <property type="evidence" value="ECO:0007669"/>
    <property type="project" value="InterPro"/>
</dbReference>
<comment type="cofactor">
    <cofactor evidence="2">
        <name>Ca(2+)</name>
        <dbReference type="ChEBI" id="CHEBI:29108"/>
    </cofactor>
</comment>
<dbReference type="Pfam" id="PF00686">
    <property type="entry name" value="CBM_20"/>
    <property type="match status" value="1"/>
</dbReference>
<dbReference type="InterPro" id="IPR006047">
    <property type="entry name" value="GH13_cat_dom"/>
</dbReference>
<dbReference type="EMBL" id="CP011797">
    <property type="protein sequence ID" value="ATX76273.1"/>
    <property type="molecule type" value="Genomic_DNA"/>
</dbReference>
<dbReference type="SUPFAM" id="SSF51445">
    <property type="entry name" value="(Trans)glycosidases"/>
    <property type="match status" value="1"/>
</dbReference>
<comment type="similarity">
    <text evidence="3 11">Belongs to the glycosyl hydrolase 13 family.</text>
</comment>
<dbReference type="EC" id="3.2.1.1" evidence="4 12"/>
<keyword evidence="10 12" id="KW-0326">Glycosidase</keyword>
<evidence type="ECO:0000256" key="3">
    <source>
        <dbReference type="ARBA" id="ARBA00008061"/>
    </source>
</evidence>
<dbReference type="PROSITE" id="PS51166">
    <property type="entry name" value="CBM20"/>
    <property type="match status" value="1"/>
</dbReference>
<dbReference type="SMART" id="SM01065">
    <property type="entry name" value="CBM_2"/>
    <property type="match status" value="1"/>
</dbReference>
<feature type="domain" description="CBM20" evidence="14">
    <location>
        <begin position="659"/>
        <end position="763"/>
    </location>
</feature>
<organism evidence="15 16">
    <name type="scientific">Reinekea forsetii</name>
    <dbReference type="NCBI Taxonomy" id="1336806"/>
    <lineage>
        <taxon>Bacteria</taxon>
        <taxon>Pseudomonadati</taxon>
        <taxon>Pseudomonadota</taxon>
        <taxon>Gammaproteobacteria</taxon>
        <taxon>Oceanospirillales</taxon>
        <taxon>Saccharospirillaceae</taxon>
        <taxon>Reinekea</taxon>
    </lineage>
</organism>
<dbReference type="SUPFAM" id="SSF49452">
    <property type="entry name" value="Starch-binding domain-like"/>
    <property type="match status" value="1"/>
</dbReference>
<dbReference type="CDD" id="cd11317">
    <property type="entry name" value="AmyAc_bac_euk_AmyA"/>
    <property type="match status" value="1"/>
</dbReference>
<dbReference type="InterPro" id="IPR006048">
    <property type="entry name" value="A-amylase/branching_C"/>
</dbReference>
<dbReference type="Gene3D" id="2.60.40.10">
    <property type="entry name" value="Immunoglobulins"/>
    <property type="match status" value="1"/>
</dbReference>
<dbReference type="RefSeq" id="WP_100256625.1">
    <property type="nucleotide sequence ID" value="NZ_CP011797.1"/>
</dbReference>
<name>A0A2K8KN71_9GAMM</name>
<keyword evidence="8" id="KW-0106">Calcium</keyword>
<dbReference type="Gene3D" id="3.20.20.80">
    <property type="entry name" value="Glycosidases"/>
    <property type="match status" value="1"/>
</dbReference>
<evidence type="ECO:0000313" key="15">
    <source>
        <dbReference type="EMBL" id="ATX76273.1"/>
    </source>
</evidence>
<dbReference type="InterPro" id="IPR017853">
    <property type="entry name" value="GH"/>
</dbReference>
<keyword evidence="9 12" id="KW-0119">Carbohydrate metabolism</keyword>
<dbReference type="AlphaFoldDB" id="A0A2K8KN71"/>
<evidence type="ECO:0000256" key="4">
    <source>
        <dbReference type="ARBA" id="ARBA00012595"/>
    </source>
</evidence>
<dbReference type="PANTHER" id="PTHR43447">
    <property type="entry name" value="ALPHA-AMYLASE"/>
    <property type="match status" value="1"/>
</dbReference>
<keyword evidence="16" id="KW-1185">Reference proteome</keyword>
<dbReference type="GO" id="GO:0004556">
    <property type="term" value="F:alpha-amylase activity"/>
    <property type="evidence" value="ECO:0007669"/>
    <property type="project" value="UniProtKB-UniRule"/>
</dbReference>
<evidence type="ECO:0000256" key="10">
    <source>
        <dbReference type="ARBA" id="ARBA00023295"/>
    </source>
</evidence>
<comment type="catalytic activity">
    <reaction evidence="1 12">
        <text>Endohydrolysis of (1-&gt;4)-alpha-D-glucosidic linkages in polysaccharides containing three or more (1-&gt;4)-alpha-linked D-glucose units.</text>
        <dbReference type="EC" id="3.2.1.1"/>
    </reaction>
</comment>
<keyword evidence="13" id="KW-0732">Signal</keyword>
<evidence type="ECO:0000313" key="16">
    <source>
        <dbReference type="Proteomes" id="UP000229757"/>
    </source>
</evidence>
<proteinExistence type="inferred from homology"/>
<reference evidence="15 16" key="1">
    <citation type="journal article" date="2017" name="Environ. Microbiol.">
        <title>Genomic and physiological analyses of 'Reinekea forsetii' reveal a versatile opportunistic lifestyle during spring algae blooms.</title>
        <authorList>
            <person name="Avci B."/>
            <person name="Hahnke R.L."/>
            <person name="Chafee M."/>
            <person name="Fischer T."/>
            <person name="Gruber-Vodicka H."/>
            <person name="Tegetmeyer H.E."/>
            <person name="Harder J."/>
            <person name="Fuchs B.M."/>
            <person name="Amann R.I."/>
            <person name="Teeling H."/>
        </authorList>
    </citation>
    <scope>NUCLEOTIDE SEQUENCE [LARGE SCALE GENOMIC DNA]</scope>
    <source>
        <strain evidence="15 16">Hel1_31_D35</strain>
    </source>
</reference>
<dbReference type="Gene3D" id="2.60.40.1180">
    <property type="entry name" value="Golgi alpha-mannosidase II"/>
    <property type="match status" value="1"/>
</dbReference>
<dbReference type="Pfam" id="PF00128">
    <property type="entry name" value="Alpha-amylase"/>
    <property type="match status" value="1"/>
</dbReference>
<accession>A0A2K8KN71</accession>
<evidence type="ECO:0000256" key="1">
    <source>
        <dbReference type="ARBA" id="ARBA00000548"/>
    </source>
</evidence>
<evidence type="ECO:0000256" key="2">
    <source>
        <dbReference type="ARBA" id="ARBA00001913"/>
    </source>
</evidence>
<dbReference type="GO" id="GO:2001070">
    <property type="term" value="F:starch binding"/>
    <property type="evidence" value="ECO:0007669"/>
    <property type="project" value="InterPro"/>
</dbReference>
<feature type="chain" id="PRO_5014843038" description="Alpha-amylase" evidence="13">
    <location>
        <begin position="23"/>
        <end position="763"/>
    </location>
</feature>
<dbReference type="Pfam" id="PF02806">
    <property type="entry name" value="Alpha-amylase_C"/>
    <property type="match status" value="1"/>
</dbReference>
<keyword evidence="7 12" id="KW-0378">Hydrolase</keyword>
<dbReference type="InterPro" id="IPR002044">
    <property type="entry name" value="CBM20"/>
</dbReference>
<dbReference type="OrthoDB" id="9805159at2"/>
<dbReference type="PRINTS" id="PR00110">
    <property type="entry name" value="ALPHAAMYLASE"/>
</dbReference>
<dbReference type="SMART" id="SM00642">
    <property type="entry name" value="Aamy"/>
    <property type="match status" value="1"/>
</dbReference>
<dbReference type="SMART" id="SM00632">
    <property type="entry name" value="Aamy_C"/>
    <property type="match status" value="1"/>
</dbReference>
<dbReference type="GO" id="GO:0046872">
    <property type="term" value="F:metal ion binding"/>
    <property type="evidence" value="ECO:0007669"/>
    <property type="project" value="UniProtKB-KW"/>
</dbReference>
<evidence type="ECO:0000256" key="11">
    <source>
        <dbReference type="RuleBase" id="RU003615"/>
    </source>
</evidence>
<dbReference type="InterPro" id="IPR013780">
    <property type="entry name" value="Glyco_hydro_b"/>
</dbReference>
<evidence type="ECO:0000256" key="7">
    <source>
        <dbReference type="ARBA" id="ARBA00022801"/>
    </source>
</evidence>
<dbReference type="Proteomes" id="UP000229757">
    <property type="component" value="Chromosome"/>
</dbReference>
<dbReference type="InterPro" id="IPR013784">
    <property type="entry name" value="Carb-bd-like_fold"/>
</dbReference>
<sequence length="763" mass="84163">MKNRIRTSISVLGLAAFTGAMAFAMQAPPAKDVTVHLFEWKWTDIQNECAFLESKGYGAIQVSPPNEHAVINTNTEQYPWWQRYQPVSYELGRSRSGTLGEFQQMVTTCWQDHGVKVYVDAIINHMAGDSGIGSNGTPFGNLNYRLFDDSDGAVVFSQNDFHPWCEINWNQPFVSADEIQNCWIAEGGLPDLATENEDVRGKIIRYFNSLIDMGVAGFRIDAAKHVKASELDSIYSGMHDLRSEANWFSANQRPVVYQEVIGGGPNEAVGIDEFMFTVKGKRMQVTEFSYGKRIGEKFRDDGNGTLADYLLYDFPIGSAGWGLVDSAYAVVFTDNHDNQRGHGNGYWTSTDNNSIGGIVTNYYDGGVYNLANVFMLAWPYGSPKVMSSYDWPRNVIEYNENGQLKRKDINDWMGPPANDGATQDVACGNGWVCEHQWHAIAGMVGFNNYSQDAWNIGHSWHNDGNQIAFARQTDTGESRAFVVINREGSALNQTFSTGLPEGNYCDVTQGSYDFVGQSCTGASVSVDGSGLAAFNVPPMTASAIHVGAPIGSLPPPPPEDCNFDALNLRGTVNQWGSSPMTCMGDNIWQIDGVVFDSGDNNGLPRFKFDRFSNWVENYGDNNADLIAERSGKDIVIRNSGTYSIRFNDANLSYELIGDIRPTETVNVNFSCNNGLTRLGTSVYIVGNVPALGNWAIVSVKQKLEPMNYPTWTDSETMRLPKNTVVQWKCVKADENSWVISEWQGGPDNVFNIGADDGATGASF</sequence>
<evidence type="ECO:0000256" key="12">
    <source>
        <dbReference type="RuleBase" id="RU361134"/>
    </source>
</evidence>
<evidence type="ECO:0000256" key="13">
    <source>
        <dbReference type="SAM" id="SignalP"/>
    </source>
</evidence>
<keyword evidence="6" id="KW-0479">Metal-binding</keyword>
<evidence type="ECO:0000256" key="6">
    <source>
        <dbReference type="ARBA" id="ARBA00022723"/>
    </source>
</evidence>
<protein>
    <recommendedName>
        <fullName evidence="5 12">Alpha-amylase</fullName>
        <ecNumber evidence="4 12">3.2.1.1</ecNumber>
    </recommendedName>
</protein>
<dbReference type="InterPro" id="IPR006046">
    <property type="entry name" value="Alpha_amylase"/>
</dbReference>
<dbReference type="InterPro" id="IPR013783">
    <property type="entry name" value="Ig-like_fold"/>
</dbReference>
<evidence type="ECO:0000259" key="14">
    <source>
        <dbReference type="PROSITE" id="PS51166"/>
    </source>
</evidence>
<evidence type="ECO:0000256" key="9">
    <source>
        <dbReference type="ARBA" id="ARBA00023277"/>
    </source>
</evidence>
<dbReference type="SUPFAM" id="SSF51011">
    <property type="entry name" value="Glycosyl hydrolase domain"/>
    <property type="match status" value="1"/>
</dbReference>
<gene>
    <name evidence="15" type="ORF">REIFOR_01124</name>
</gene>
<evidence type="ECO:0000256" key="8">
    <source>
        <dbReference type="ARBA" id="ARBA00022837"/>
    </source>
</evidence>
<evidence type="ECO:0000256" key="5">
    <source>
        <dbReference type="ARBA" id="ARBA00017303"/>
    </source>
</evidence>
<dbReference type="InterPro" id="IPR031319">
    <property type="entry name" value="A-amylase_C"/>
</dbReference>
<feature type="signal peptide" evidence="13">
    <location>
        <begin position="1"/>
        <end position="22"/>
    </location>
</feature>